<dbReference type="PROSITE" id="PS51257">
    <property type="entry name" value="PROKAR_LIPOPROTEIN"/>
    <property type="match status" value="1"/>
</dbReference>
<comment type="caution">
    <text evidence="3">The sequence shown here is derived from an EMBL/GenBank/DDBJ whole genome shotgun (WGS) entry which is preliminary data.</text>
</comment>
<keyword evidence="4" id="KW-1185">Reference proteome</keyword>
<evidence type="ECO:0000313" key="4">
    <source>
        <dbReference type="Proteomes" id="UP000285190"/>
    </source>
</evidence>
<organism evidence="3 4">
    <name type="scientific">Noviherbaspirillum cavernae</name>
    <dbReference type="NCBI Taxonomy" id="2320862"/>
    <lineage>
        <taxon>Bacteria</taxon>
        <taxon>Pseudomonadati</taxon>
        <taxon>Pseudomonadota</taxon>
        <taxon>Betaproteobacteria</taxon>
        <taxon>Burkholderiales</taxon>
        <taxon>Oxalobacteraceae</taxon>
        <taxon>Noviherbaspirillum</taxon>
    </lineage>
</organism>
<gene>
    <name evidence="3" type="primary">pilP</name>
    <name evidence="3" type="ORF">D3870_20980</name>
</gene>
<evidence type="ECO:0000256" key="2">
    <source>
        <dbReference type="SAM" id="SignalP"/>
    </source>
</evidence>
<feature type="signal peptide" evidence="2">
    <location>
        <begin position="1"/>
        <end position="27"/>
    </location>
</feature>
<reference evidence="3 4" key="1">
    <citation type="submission" date="2018-09" db="EMBL/GenBank/DDBJ databases">
        <authorList>
            <person name="Zhu H."/>
        </authorList>
    </citation>
    <scope>NUCLEOTIDE SEQUENCE [LARGE SCALE GENOMIC DNA]</scope>
    <source>
        <strain evidence="3 4">K2R10-39</strain>
    </source>
</reference>
<dbReference type="NCBIfam" id="TIGR03021">
    <property type="entry name" value="pilP_fam"/>
    <property type="match status" value="1"/>
</dbReference>
<dbReference type="RefSeq" id="WP_119742997.1">
    <property type="nucleotide sequence ID" value="NZ_QYUN01000003.1"/>
</dbReference>
<dbReference type="AlphaFoldDB" id="A0A418WVZ4"/>
<dbReference type="OrthoDB" id="6464558at2"/>
<keyword evidence="2" id="KW-0732">Signal</keyword>
<accession>A0A418WVZ4</accession>
<sequence length="176" mass="18513">MQSKFCQVKFGAFILVAGLACAGSAFAESASDSLTRIEAETLVLKAREKQLDVQASIIAKQNDIAAKQVVHDQLTQPSVAGDPVIRSIEGIGRKMFATLQMGNGTIVDAQAGDVLANGMRVVSISQSEVIVQSGKKKRTRLAAYSSTPTAFNPSYPNAGVSLPPPLPLMSPRGVAK</sequence>
<dbReference type="Proteomes" id="UP000285190">
    <property type="component" value="Unassembled WGS sequence"/>
</dbReference>
<feature type="region of interest" description="Disordered" evidence="1">
    <location>
        <begin position="153"/>
        <end position="176"/>
    </location>
</feature>
<evidence type="ECO:0000256" key="1">
    <source>
        <dbReference type="SAM" id="MobiDB-lite"/>
    </source>
</evidence>
<protein>
    <submittedName>
        <fullName evidence="3">Type IV pilus biogenesis protein PilP</fullName>
    </submittedName>
</protein>
<dbReference type="EMBL" id="QYUN01000003">
    <property type="protein sequence ID" value="RJF96860.1"/>
    <property type="molecule type" value="Genomic_DNA"/>
</dbReference>
<evidence type="ECO:0000313" key="3">
    <source>
        <dbReference type="EMBL" id="RJF96860.1"/>
    </source>
</evidence>
<proteinExistence type="predicted"/>
<dbReference type="InterPro" id="IPR022753">
    <property type="entry name" value="T4SS_pilus_biogen_PilP"/>
</dbReference>
<name>A0A418WVZ4_9BURK</name>
<feature type="chain" id="PRO_5018997175" evidence="2">
    <location>
        <begin position="28"/>
        <end position="176"/>
    </location>
</feature>